<reference evidence="1 2" key="1">
    <citation type="journal article" date="2019" name="Int. J. Syst. Evol. Microbiol.">
        <title>The Global Catalogue of Microorganisms (GCM) 10K type strain sequencing project: providing services to taxonomists for standard genome sequencing and annotation.</title>
        <authorList>
            <consortium name="The Broad Institute Genomics Platform"/>
            <consortium name="The Broad Institute Genome Sequencing Center for Infectious Disease"/>
            <person name="Wu L."/>
            <person name="Ma J."/>
        </authorList>
    </citation>
    <scope>NUCLEOTIDE SEQUENCE [LARGE SCALE GENOMIC DNA]</scope>
    <source>
        <strain evidence="1 2">CGMCC 1.12720</strain>
    </source>
</reference>
<name>A0ACB5PU10_9BACT</name>
<keyword evidence="2" id="KW-1185">Reference proteome</keyword>
<organism evidence="1 2">
    <name type="scientific">Hymenobacter qilianensis</name>
    <dbReference type="NCBI Taxonomy" id="1385715"/>
    <lineage>
        <taxon>Bacteria</taxon>
        <taxon>Pseudomonadati</taxon>
        <taxon>Bacteroidota</taxon>
        <taxon>Cytophagia</taxon>
        <taxon>Cytophagales</taxon>
        <taxon>Hymenobacteraceae</taxon>
        <taxon>Hymenobacter</taxon>
    </lineage>
</organism>
<dbReference type="EMBL" id="BMFN01000002">
    <property type="protein sequence ID" value="GGF71947.1"/>
    <property type="molecule type" value="Genomic_DNA"/>
</dbReference>
<accession>A0ACB5PU10</accession>
<evidence type="ECO:0000313" key="2">
    <source>
        <dbReference type="Proteomes" id="UP000605392"/>
    </source>
</evidence>
<protein>
    <submittedName>
        <fullName evidence="1">Peptidase C25</fullName>
    </submittedName>
</protein>
<dbReference type="Proteomes" id="UP000605392">
    <property type="component" value="Unassembled WGS sequence"/>
</dbReference>
<comment type="caution">
    <text evidence="1">The sequence shown here is derived from an EMBL/GenBank/DDBJ whole genome shotgun (WGS) entry which is preliminary data.</text>
</comment>
<sequence length="1319" mass="144156">MRFFRLLLLIWGLAGFANTAQVQAAEQTVQAAVEWQGHETVYTRTGQASRTPSFRGATYAPTDRVGTYTLRLNGRVVSGQLRNAVYEPFPAADAALLAAANLPPEPALSLRTTTELRAPVSFLTLLPVRRNPQSGQAERLVSFEYTYVVAPATAARGGRPHPSASVLQQGDWFKIGVPASGIYKLDKAALTALGLNPQTLDPRRLQLYGNATGMLPQPNSTYRPDDLIENAVFVANDNNDAIFNDNEYVLFYARGPHTWEREAPTVNRFRHSYHLYTDTAYYFLTVGAAAGKRVATAPAITAAPTATITTFAERKFYEIDLINLLKSGRQWLGEKFESGTRLEIPFTIPDLVPGSAVQLTSSVAAASNSASSFQISVGGQNVASQSVAGYSSNFFSEIANTSVLTASVPAPGTADLRVSMTYNASNPSAAGYLDYLELNAQRQLRFVAPQLEFRSFENIARGAVSRFTIANATGVTVWDVTNPRRPVARPLDGIGTFVAPTDSLREFIAFAGSSFEAPRSFGRVAPQNLHALNLDGRLDFVIVTHPLFRAEAERLAEYRRNPARAADKLNVAVVTTEQIYNEFSSGGQDVTAIRDFMKMIYDRTPAGKRTMLLLFGDASYDYKSDPTNDLTKVPAWWKQRRLSESGSPDIDRINQNFVPVYESRESFNRVFPRPGAPALSYSSDDYFGLLDDDEGRWDEGGRPTSEGLDIGIGRLPVRTPTDQPRSTAQAKLVVDKLITYDSPAAYGKWRNRVTFVADDGDANEHVLSSTEPLANDLITRRPAYNVHKVYLDMYPQVAGAGGQNSPAATRAIDEAIEQGSLIVNYAGHGGVRGWTDEQIFTKSDVLNLENVTRPTFMLTATCDFSTYDDPEFDSAGEVALTNVTGGAIGLLTTTRVVISTFNRFLNERFFAVVFAPVNGRMPRLGDVMALTKNGSQAGDNNRNFSLLGDPSARLAYPEQSAAIRQLNGKAIATATDTLRALSRVDLAGDITTAAGAIDAGFNGKVQVTVFEKPSTVTLLGNELNDGRPTIAVQRDIIYDGQASVRNGEFKLTFVVPKDINYSFGQGKISLYAADTIRRADASGATYAAVGGVLDNAAADTIPPDIRLFMDTESFVFGGLTGTSTTLISRLRDDNGINTASSGIGHEITATLDNDVSQLVVLNDYYTAEVDSFQVGRVRYLFKDLAPGPHLLRVKAWDTFNNSAEKEIEFIAARTEKLALDHVLNYPNPFSRTTTFHFDHNRTGDDLDIQVQIFTVSGKLVRTLRTTAISSSSHLSDVTWDGRDEFNDQLARGVYVYRVSVRSPRDGSTASKYEKLVLLN</sequence>
<proteinExistence type="predicted"/>
<evidence type="ECO:0000313" key="1">
    <source>
        <dbReference type="EMBL" id="GGF71947.1"/>
    </source>
</evidence>
<gene>
    <name evidence="1" type="primary">porU</name>
    <name evidence="1" type="ORF">GCM10011375_28930</name>
</gene>